<keyword evidence="1" id="KW-0547">Nucleotide-binding</keyword>
<dbReference type="PANTHER" id="PTHR11575">
    <property type="entry name" value="5'-NUCLEOTIDASE-RELATED"/>
    <property type="match status" value="1"/>
</dbReference>
<dbReference type="SUPFAM" id="SSF55816">
    <property type="entry name" value="5'-nucleotidase (syn. UDP-sugar hydrolase), C-terminal domain"/>
    <property type="match status" value="1"/>
</dbReference>
<dbReference type="InterPro" id="IPR006179">
    <property type="entry name" value="5_nucleotidase/apyrase"/>
</dbReference>
<sequence>MLIFYQSFHLFLDLLQVSDIHGYIAGQRHFPEYADLPSFLSYKEQLQQQNPDVAQYSIVVGDLCEGTGLSDLTSPKCAFIYEAISMCNFTTVIPGNHDIQYADTVQWVNENKWQLFQDRYLAANVYFSNGTAISNQYKYETINSLRILTLSLVVNENNFTSVYTTDYIQSLVNLEPVLNKFGEQTDLVVLALHMGYNESQVPLIYDFIRKFFQTNFNYQVPIAVLTAHSHSLNGKFCDYFGVDSNCFATEAGYYLKYFVQARFQFERISIENGPNKFIGSKIINVDLKKENELKTDILADSLNQDSFIQTVNGIKLQNKINEKTKELGIDRKLGHSKFNFAKDKNMRAPNSIHRLWTKQIFPTIVFNDQNKQVNTNKQQSYNKYYDDQNTQCQQITVTDFGGIRSEIYKGDITESDIQSIMPFDCAITYFQNVSLEQITCTVNELNKRGVYDHNELEGTCVDLVTNSFNQNELGPVLGQCGYQQKAAPYETREKINSTNQIFVVYVQKHMQDHVVQQVSEANGNEVLWITISSFIMLGVLIIFLVALVTCKGKQNKPDPIIEEESYDSAYYDKI</sequence>
<evidence type="ECO:0000313" key="6">
    <source>
        <dbReference type="Proteomes" id="UP001642409"/>
    </source>
</evidence>
<comment type="similarity">
    <text evidence="1">Belongs to the 5'-nucleotidase family.</text>
</comment>
<evidence type="ECO:0000256" key="1">
    <source>
        <dbReference type="RuleBase" id="RU362119"/>
    </source>
</evidence>
<keyword evidence="2" id="KW-0472">Membrane</keyword>
<feature type="domain" description="Calcineurin-like phosphoesterase" evidence="3">
    <location>
        <begin position="14"/>
        <end position="231"/>
    </location>
</feature>
<reference evidence="5 6" key="1">
    <citation type="submission" date="2024-07" db="EMBL/GenBank/DDBJ databases">
        <authorList>
            <person name="Akdeniz Z."/>
        </authorList>
    </citation>
    <scope>NUCLEOTIDE SEQUENCE [LARGE SCALE GENOMIC DNA]</scope>
</reference>
<evidence type="ECO:0000256" key="2">
    <source>
        <dbReference type="SAM" id="Phobius"/>
    </source>
</evidence>
<proteinExistence type="inferred from homology"/>
<evidence type="ECO:0000259" key="4">
    <source>
        <dbReference type="Pfam" id="PF21953"/>
    </source>
</evidence>
<dbReference type="InterPro" id="IPR029052">
    <property type="entry name" value="Metallo-depent_PP-like"/>
</dbReference>
<dbReference type="PANTHER" id="PTHR11575:SF22">
    <property type="entry name" value="ADL392WP"/>
    <property type="match status" value="1"/>
</dbReference>
<organism evidence="5 6">
    <name type="scientific">Hexamita inflata</name>
    <dbReference type="NCBI Taxonomy" id="28002"/>
    <lineage>
        <taxon>Eukaryota</taxon>
        <taxon>Metamonada</taxon>
        <taxon>Diplomonadida</taxon>
        <taxon>Hexamitidae</taxon>
        <taxon>Hexamitinae</taxon>
        <taxon>Hexamita</taxon>
    </lineage>
</organism>
<feature type="domain" description="Putative 5'-nucleotidase C-terminal" evidence="4">
    <location>
        <begin position="344"/>
        <end position="457"/>
    </location>
</feature>
<gene>
    <name evidence="5" type="ORF">HINF_LOCUS13432</name>
</gene>
<dbReference type="InterPro" id="IPR053828">
    <property type="entry name" value="Nucleosidase_C"/>
</dbReference>
<keyword evidence="1" id="KW-0378">Hydrolase</keyword>
<dbReference type="SUPFAM" id="SSF56300">
    <property type="entry name" value="Metallo-dependent phosphatases"/>
    <property type="match status" value="1"/>
</dbReference>
<dbReference type="InterPro" id="IPR004843">
    <property type="entry name" value="Calcineurin-like_PHP"/>
</dbReference>
<evidence type="ECO:0000259" key="3">
    <source>
        <dbReference type="Pfam" id="PF00149"/>
    </source>
</evidence>
<dbReference type="EMBL" id="CAXDID020000031">
    <property type="protein sequence ID" value="CAL5994192.1"/>
    <property type="molecule type" value="Genomic_DNA"/>
</dbReference>
<dbReference type="Proteomes" id="UP001642409">
    <property type="component" value="Unassembled WGS sequence"/>
</dbReference>
<keyword evidence="2" id="KW-0812">Transmembrane</keyword>
<dbReference type="PRINTS" id="PR01607">
    <property type="entry name" value="APYRASEFAMLY"/>
</dbReference>
<dbReference type="Pfam" id="PF00149">
    <property type="entry name" value="Metallophos"/>
    <property type="match status" value="1"/>
</dbReference>
<protein>
    <submittedName>
        <fullName evidence="5">5'_nucleotidase family protein</fullName>
    </submittedName>
</protein>
<comment type="caution">
    <text evidence="5">The sequence shown here is derived from an EMBL/GenBank/DDBJ whole genome shotgun (WGS) entry which is preliminary data.</text>
</comment>
<name>A0ABP1HGR6_9EUKA</name>
<keyword evidence="2" id="KW-1133">Transmembrane helix</keyword>
<accession>A0ABP1HGR6</accession>
<feature type="transmembrane region" description="Helical" evidence="2">
    <location>
        <begin position="526"/>
        <end position="548"/>
    </location>
</feature>
<dbReference type="Pfam" id="PF21953">
    <property type="entry name" value="NadN_nucleosid_C"/>
    <property type="match status" value="1"/>
</dbReference>
<dbReference type="Gene3D" id="3.60.21.10">
    <property type="match status" value="1"/>
</dbReference>
<dbReference type="Gene3D" id="3.90.780.10">
    <property type="entry name" value="5'-Nucleotidase, C-terminal domain"/>
    <property type="match status" value="1"/>
</dbReference>
<evidence type="ECO:0000313" key="5">
    <source>
        <dbReference type="EMBL" id="CAL5994192.1"/>
    </source>
</evidence>
<keyword evidence="6" id="KW-1185">Reference proteome</keyword>
<dbReference type="InterPro" id="IPR036907">
    <property type="entry name" value="5'-Nucleotdase_C_sf"/>
</dbReference>